<feature type="region of interest" description="Disordered" evidence="1">
    <location>
        <begin position="33"/>
        <end position="55"/>
    </location>
</feature>
<reference evidence="2" key="1">
    <citation type="submission" date="2018-06" db="EMBL/GenBank/DDBJ databases">
        <authorList>
            <person name="Zhirakovskaya E."/>
        </authorList>
    </citation>
    <scope>NUCLEOTIDE SEQUENCE</scope>
</reference>
<dbReference type="EMBL" id="UOFX01000070">
    <property type="protein sequence ID" value="VAX10297.1"/>
    <property type="molecule type" value="Genomic_DNA"/>
</dbReference>
<protein>
    <submittedName>
        <fullName evidence="2">Uncharacterized protein</fullName>
    </submittedName>
</protein>
<dbReference type="AlphaFoldDB" id="A0A3B1C079"/>
<gene>
    <name evidence="2" type="ORF">MNBD_GAMMA26-1485</name>
</gene>
<proteinExistence type="predicted"/>
<accession>A0A3B1C079</accession>
<evidence type="ECO:0000313" key="2">
    <source>
        <dbReference type="EMBL" id="VAX10297.1"/>
    </source>
</evidence>
<evidence type="ECO:0000256" key="1">
    <source>
        <dbReference type="SAM" id="MobiDB-lite"/>
    </source>
</evidence>
<name>A0A3B1C079_9ZZZZ</name>
<organism evidence="2">
    <name type="scientific">hydrothermal vent metagenome</name>
    <dbReference type="NCBI Taxonomy" id="652676"/>
    <lineage>
        <taxon>unclassified sequences</taxon>
        <taxon>metagenomes</taxon>
        <taxon>ecological metagenomes</taxon>
    </lineage>
</organism>
<sequence length="55" mass="5768">MPLSGEICLASDRQITSEALVYKCLGSLESIDKGERTDGNRPVRSRMQGGVGAGG</sequence>